<gene>
    <name evidence="1" type="ORF">SMN809_LOCUS28501</name>
    <name evidence="2" type="ORF">SMN809_LOCUS28561</name>
</gene>
<dbReference type="Proteomes" id="UP000676336">
    <property type="component" value="Unassembled WGS sequence"/>
</dbReference>
<feature type="non-terminal residue" evidence="2">
    <location>
        <position position="67"/>
    </location>
</feature>
<reference evidence="2" key="1">
    <citation type="submission" date="2021-02" db="EMBL/GenBank/DDBJ databases">
        <authorList>
            <person name="Nowell W R."/>
        </authorList>
    </citation>
    <scope>NUCLEOTIDE SEQUENCE</scope>
</reference>
<dbReference type="EMBL" id="CAJOBI010047789">
    <property type="protein sequence ID" value="CAF4356697.1"/>
    <property type="molecule type" value="Genomic_DNA"/>
</dbReference>
<accession>A0A8S2UW14</accession>
<evidence type="ECO:0000313" key="3">
    <source>
        <dbReference type="Proteomes" id="UP000676336"/>
    </source>
</evidence>
<sequence length="67" mass="7678">YGFVYLGAFSDSDRTFLSEHAALGLESQQLQRRIPPARYSASVMNQREDLVKQNLSYQQELANLKAR</sequence>
<evidence type="ECO:0000313" key="2">
    <source>
        <dbReference type="EMBL" id="CAF4357955.1"/>
    </source>
</evidence>
<comment type="caution">
    <text evidence="2">The sequence shown here is derived from an EMBL/GenBank/DDBJ whole genome shotgun (WGS) entry which is preliminary data.</text>
</comment>
<protein>
    <submittedName>
        <fullName evidence="2">Uncharacterized protein</fullName>
    </submittedName>
</protein>
<organism evidence="2 3">
    <name type="scientific">Rotaria magnacalcarata</name>
    <dbReference type="NCBI Taxonomy" id="392030"/>
    <lineage>
        <taxon>Eukaryota</taxon>
        <taxon>Metazoa</taxon>
        <taxon>Spiralia</taxon>
        <taxon>Gnathifera</taxon>
        <taxon>Rotifera</taxon>
        <taxon>Eurotatoria</taxon>
        <taxon>Bdelloidea</taxon>
        <taxon>Philodinida</taxon>
        <taxon>Philodinidae</taxon>
        <taxon>Rotaria</taxon>
    </lineage>
</organism>
<name>A0A8S2UW14_9BILA</name>
<dbReference type="AlphaFoldDB" id="A0A8S2UW14"/>
<feature type="non-terminal residue" evidence="2">
    <location>
        <position position="1"/>
    </location>
</feature>
<proteinExistence type="predicted"/>
<evidence type="ECO:0000313" key="1">
    <source>
        <dbReference type="EMBL" id="CAF4356697.1"/>
    </source>
</evidence>
<dbReference type="EMBL" id="CAJOBI010048029">
    <property type="protein sequence ID" value="CAF4357955.1"/>
    <property type="molecule type" value="Genomic_DNA"/>
</dbReference>